<dbReference type="Proteomes" id="UP000271974">
    <property type="component" value="Unassembled WGS sequence"/>
</dbReference>
<name>A0A433TG93_ELYCH</name>
<feature type="non-terminal residue" evidence="2">
    <location>
        <position position="645"/>
    </location>
</feature>
<protein>
    <submittedName>
        <fullName evidence="2">Uncharacterized protein</fullName>
    </submittedName>
</protein>
<feature type="region of interest" description="Disordered" evidence="1">
    <location>
        <begin position="514"/>
        <end position="536"/>
    </location>
</feature>
<evidence type="ECO:0000313" key="3">
    <source>
        <dbReference type="Proteomes" id="UP000271974"/>
    </source>
</evidence>
<feature type="compositionally biased region" description="Basic and acidic residues" evidence="1">
    <location>
        <begin position="616"/>
        <end position="645"/>
    </location>
</feature>
<accession>A0A433TG93</accession>
<reference evidence="2 3" key="1">
    <citation type="submission" date="2019-01" db="EMBL/GenBank/DDBJ databases">
        <title>A draft genome assembly of the solar-powered sea slug Elysia chlorotica.</title>
        <authorList>
            <person name="Cai H."/>
            <person name="Li Q."/>
            <person name="Fang X."/>
            <person name="Li J."/>
            <person name="Curtis N.E."/>
            <person name="Altenburger A."/>
            <person name="Shibata T."/>
            <person name="Feng M."/>
            <person name="Maeda T."/>
            <person name="Schwartz J.A."/>
            <person name="Shigenobu S."/>
            <person name="Lundholm N."/>
            <person name="Nishiyama T."/>
            <person name="Yang H."/>
            <person name="Hasebe M."/>
            <person name="Li S."/>
            <person name="Pierce S.K."/>
            <person name="Wang J."/>
        </authorList>
    </citation>
    <scope>NUCLEOTIDE SEQUENCE [LARGE SCALE GENOMIC DNA]</scope>
    <source>
        <strain evidence="2">EC2010</strain>
        <tissue evidence="2">Whole organism of an adult</tissue>
    </source>
</reference>
<feature type="region of interest" description="Disordered" evidence="1">
    <location>
        <begin position="281"/>
        <end position="314"/>
    </location>
</feature>
<organism evidence="2 3">
    <name type="scientific">Elysia chlorotica</name>
    <name type="common">Eastern emerald elysia</name>
    <name type="synonym">Sea slug</name>
    <dbReference type="NCBI Taxonomy" id="188477"/>
    <lineage>
        <taxon>Eukaryota</taxon>
        <taxon>Metazoa</taxon>
        <taxon>Spiralia</taxon>
        <taxon>Lophotrochozoa</taxon>
        <taxon>Mollusca</taxon>
        <taxon>Gastropoda</taxon>
        <taxon>Heterobranchia</taxon>
        <taxon>Euthyneura</taxon>
        <taxon>Panpulmonata</taxon>
        <taxon>Sacoglossa</taxon>
        <taxon>Placobranchoidea</taxon>
        <taxon>Plakobranchidae</taxon>
        <taxon>Elysia</taxon>
    </lineage>
</organism>
<dbReference type="AlphaFoldDB" id="A0A433TG93"/>
<gene>
    <name evidence="2" type="ORF">EGW08_011627</name>
</gene>
<proteinExistence type="predicted"/>
<comment type="caution">
    <text evidence="2">The sequence shown here is derived from an EMBL/GenBank/DDBJ whole genome shotgun (WGS) entry which is preliminary data.</text>
</comment>
<sequence>MSMLTIRPSVLHRRKLLDCKPRAPNFPYWEIDTTLYPYPYDSTSSNIEKLFNPAPSRNLSCTGRPFALKNKFAGPSPTKANQSSTVSPWGSPSSEIYESMLQLNQSPEASIEPLRGKGLALNVQGINVNSKKTHINYNGYLQRSINSVKLTNDTYAYSTKCFAKEESLSTSSPESGFSNHEHFLPTLEDKNNVVHGSSSCNQPVYTKAVTAAEDAIPQCASSAGLSGDRSRSVFEENVQTQIDDEKDNKLIKEIRQMLRQSMTRSVYPDNQIESYSNTQTRITIPPHSENPDFKSKQKFQQTSNDGLKHGSAAGHNEKGMMALEGNYSNDGRTNGIRVSLQHTHFDEEGKKLDTVDNKNICWSQRKSTDVKTDQPSPDKMGNQGKRVSFVEDDPSKTTNDDVNYPQRRTPFRRRSTPSYRHKGLELIDKIKTTQHRLASVRVKSPLQSSSQEEVTEEKKACAIQRQQASCGKTNSCLIWRHQLSRGKADSCGKTISCDKTDSCNKTDSCLSRGKTDSRGRMLASSQPPSKMTFDSIRMKSPPKFAEKLAVGDYSDQTFQGMVESRFQSKLVGRSNGRGGVAKTDKDERILCWLKSVEPLVRKERARYARAGYSRAGKTESDKRPTAWTDLARDRANRSRPECSSS</sequence>
<keyword evidence="3" id="KW-1185">Reference proteome</keyword>
<evidence type="ECO:0000313" key="2">
    <source>
        <dbReference type="EMBL" id="RUS80617.1"/>
    </source>
</evidence>
<dbReference type="EMBL" id="RQTK01000382">
    <property type="protein sequence ID" value="RUS80617.1"/>
    <property type="molecule type" value="Genomic_DNA"/>
</dbReference>
<feature type="region of interest" description="Disordered" evidence="1">
    <location>
        <begin position="365"/>
        <end position="417"/>
    </location>
</feature>
<feature type="region of interest" description="Disordered" evidence="1">
    <location>
        <begin position="606"/>
        <end position="645"/>
    </location>
</feature>
<evidence type="ECO:0000256" key="1">
    <source>
        <dbReference type="SAM" id="MobiDB-lite"/>
    </source>
</evidence>